<evidence type="ECO:0000256" key="1">
    <source>
        <dbReference type="ARBA" id="ARBA00001933"/>
    </source>
</evidence>
<dbReference type="EMBL" id="GL433860">
    <property type="protein sequence ID" value="EFN51828.1"/>
    <property type="molecule type" value="Genomic_DNA"/>
</dbReference>
<gene>
    <name evidence="6" type="ORF">CHLNCDRAFT_7647</name>
</gene>
<dbReference type="SUPFAM" id="SSF53686">
    <property type="entry name" value="Tryptophan synthase beta subunit-like PLP-dependent enzymes"/>
    <property type="match status" value="1"/>
</dbReference>
<keyword evidence="4" id="KW-0456">Lyase</keyword>
<proteinExistence type="inferred from homology"/>
<feature type="non-terminal residue" evidence="6">
    <location>
        <position position="323"/>
    </location>
</feature>
<name>E1ZQN7_CHLVA</name>
<evidence type="ECO:0000313" key="6">
    <source>
        <dbReference type="EMBL" id="EFN51828.1"/>
    </source>
</evidence>
<keyword evidence="3" id="KW-0663">Pyridoxal phosphate</keyword>
<comment type="similarity">
    <text evidence="2">Belongs to the serine/threonine dehydratase family.</text>
</comment>
<sequence>YLREVLTAKVYDVAVTTPLTKAVRLSEKLGSTILLKREDLQPIKSFQLRGAYNRMARWPLQLLLEHGVVTASAGNHAQGIALAARHLGCQALVCMPEMAPYVKVRAVQALGGMVELVGESFQEAQEHAQVRELTTTGQTLIAPYEDPATIAGHGTIGYEILRQTNMDKLDAIFVAVGGGGLAAGIAAYVKALRPHIAVIGVEPTGSNAMAQSLARGERVALTHVDAFADGVALKHVGAETFRLCLELLDGVVLVDNAATSAAIRDVFDETRSILEPAGAVAVAGAKAFLRHYGLCHQTVVAVTSGGNMNFDDISLVAELAGTG</sequence>
<evidence type="ECO:0000256" key="3">
    <source>
        <dbReference type="ARBA" id="ARBA00022898"/>
    </source>
</evidence>
<dbReference type="CDD" id="cd01562">
    <property type="entry name" value="Thr-dehyd"/>
    <property type="match status" value="1"/>
</dbReference>
<evidence type="ECO:0000256" key="4">
    <source>
        <dbReference type="ARBA" id="ARBA00023239"/>
    </source>
</evidence>
<organism evidence="7">
    <name type="scientific">Chlorella variabilis</name>
    <name type="common">Green alga</name>
    <dbReference type="NCBI Taxonomy" id="554065"/>
    <lineage>
        <taxon>Eukaryota</taxon>
        <taxon>Viridiplantae</taxon>
        <taxon>Chlorophyta</taxon>
        <taxon>core chlorophytes</taxon>
        <taxon>Trebouxiophyceae</taxon>
        <taxon>Chlorellales</taxon>
        <taxon>Chlorellaceae</taxon>
        <taxon>Chlorella clade</taxon>
        <taxon>Chlorella</taxon>
    </lineage>
</organism>
<dbReference type="GO" id="GO:0006567">
    <property type="term" value="P:L-threonine catabolic process"/>
    <property type="evidence" value="ECO:0007669"/>
    <property type="project" value="TreeGrafter"/>
</dbReference>
<dbReference type="InterPro" id="IPR036052">
    <property type="entry name" value="TrpB-like_PALP_sf"/>
</dbReference>
<dbReference type="InterPro" id="IPR050147">
    <property type="entry name" value="Ser/Thr_Dehydratase"/>
</dbReference>
<feature type="non-terminal residue" evidence="6">
    <location>
        <position position="1"/>
    </location>
</feature>
<feature type="domain" description="Tryptophan synthase beta chain-like PALP" evidence="5">
    <location>
        <begin position="16"/>
        <end position="304"/>
    </location>
</feature>
<evidence type="ECO:0000256" key="2">
    <source>
        <dbReference type="ARBA" id="ARBA00010869"/>
    </source>
</evidence>
<dbReference type="FunFam" id="3.40.50.1100:FF:000005">
    <property type="entry name" value="Threonine dehydratase catabolic"/>
    <property type="match status" value="1"/>
</dbReference>
<evidence type="ECO:0000259" key="5">
    <source>
        <dbReference type="Pfam" id="PF00291"/>
    </source>
</evidence>
<dbReference type="GeneID" id="17351227"/>
<dbReference type="eggNOG" id="KOG1250">
    <property type="taxonomic scope" value="Eukaryota"/>
</dbReference>
<accession>E1ZQN7</accession>
<dbReference type="GO" id="GO:0003941">
    <property type="term" value="F:L-serine ammonia-lyase activity"/>
    <property type="evidence" value="ECO:0007669"/>
    <property type="project" value="UniProtKB-ARBA"/>
</dbReference>
<reference evidence="6 7" key="1">
    <citation type="journal article" date="2010" name="Plant Cell">
        <title>The Chlorella variabilis NC64A genome reveals adaptation to photosymbiosis, coevolution with viruses, and cryptic sex.</title>
        <authorList>
            <person name="Blanc G."/>
            <person name="Duncan G."/>
            <person name="Agarkova I."/>
            <person name="Borodovsky M."/>
            <person name="Gurnon J."/>
            <person name="Kuo A."/>
            <person name="Lindquist E."/>
            <person name="Lucas S."/>
            <person name="Pangilinan J."/>
            <person name="Polle J."/>
            <person name="Salamov A."/>
            <person name="Terry A."/>
            <person name="Yamada T."/>
            <person name="Dunigan D.D."/>
            <person name="Grigoriev I.V."/>
            <person name="Claverie J.M."/>
            <person name="Van Etten J.L."/>
        </authorList>
    </citation>
    <scope>NUCLEOTIDE SEQUENCE [LARGE SCALE GENOMIC DNA]</scope>
    <source>
        <strain evidence="6 7">NC64A</strain>
    </source>
</reference>
<dbReference type="GO" id="GO:0006565">
    <property type="term" value="P:L-serine catabolic process"/>
    <property type="evidence" value="ECO:0007669"/>
    <property type="project" value="TreeGrafter"/>
</dbReference>
<dbReference type="InterPro" id="IPR001926">
    <property type="entry name" value="TrpB-like_PALP"/>
</dbReference>
<dbReference type="OrthoDB" id="4418812at2759"/>
<dbReference type="Gene3D" id="3.40.50.1100">
    <property type="match status" value="2"/>
</dbReference>
<comment type="cofactor">
    <cofactor evidence="1">
        <name>pyridoxal 5'-phosphate</name>
        <dbReference type="ChEBI" id="CHEBI:597326"/>
    </cofactor>
</comment>
<dbReference type="AlphaFoldDB" id="E1ZQN7"/>
<dbReference type="KEGG" id="cvr:CHLNCDRAFT_7647"/>
<evidence type="ECO:0000313" key="7">
    <source>
        <dbReference type="Proteomes" id="UP000008141"/>
    </source>
</evidence>
<dbReference type="OMA" id="VDHDAIC"/>
<dbReference type="Pfam" id="PF00291">
    <property type="entry name" value="PALP"/>
    <property type="match status" value="1"/>
</dbReference>
<dbReference type="PANTHER" id="PTHR48078:SF11">
    <property type="entry name" value="THREONINE DEHYDRATASE, MITOCHONDRIAL"/>
    <property type="match status" value="1"/>
</dbReference>
<keyword evidence="7" id="KW-1185">Reference proteome</keyword>
<dbReference type="GO" id="GO:0009097">
    <property type="term" value="P:isoleucine biosynthetic process"/>
    <property type="evidence" value="ECO:0007669"/>
    <property type="project" value="TreeGrafter"/>
</dbReference>
<dbReference type="RefSeq" id="XP_005843930.1">
    <property type="nucleotide sequence ID" value="XM_005843868.1"/>
</dbReference>
<dbReference type="PANTHER" id="PTHR48078">
    <property type="entry name" value="THREONINE DEHYDRATASE, MITOCHONDRIAL-RELATED"/>
    <property type="match status" value="1"/>
</dbReference>
<protein>
    <recommendedName>
        <fullName evidence="5">Tryptophan synthase beta chain-like PALP domain-containing protein</fullName>
    </recommendedName>
</protein>
<dbReference type="STRING" id="554065.E1ZQN7"/>
<dbReference type="InParanoid" id="E1ZQN7"/>
<dbReference type="GO" id="GO:0004794">
    <property type="term" value="F:threonine deaminase activity"/>
    <property type="evidence" value="ECO:0007669"/>
    <property type="project" value="TreeGrafter"/>
</dbReference>
<dbReference type="Proteomes" id="UP000008141">
    <property type="component" value="Unassembled WGS sequence"/>
</dbReference>